<keyword evidence="6 8" id="KW-1133">Transmembrane helix</keyword>
<dbReference type="InterPro" id="IPR017871">
    <property type="entry name" value="ABC_transporter-like_CS"/>
</dbReference>
<dbReference type="GeneID" id="4838330"/>
<dbReference type="SMART" id="SM00382">
    <property type="entry name" value="AAA"/>
    <property type="match status" value="1"/>
</dbReference>
<dbReference type="FunFam" id="1.20.1560.10:FF:000058">
    <property type="entry name" value="ABC transporter B family member 25"/>
    <property type="match status" value="1"/>
</dbReference>
<dbReference type="InterPro" id="IPR003593">
    <property type="entry name" value="AAA+_ATPase"/>
</dbReference>
<dbReference type="RefSeq" id="XP_001383337.2">
    <property type="nucleotide sequence ID" value="XM_001383300.1"/>
</dbReference>
<accession>A3LR17</accession>
<keyword evidence="12" id="KW-1185">Reference proteome</keyword>
<feature type="transmembrane region" description="Helical" evidence="8">
    <location>
        <begin position="274"/>
        <end position="292"/>
    </location>
</feature>
<dbReference type="PANTHER" id="PTHR43394">
    <property type="entry name" value="ATP-DEPENDENT PERMEASE MDL1, MITOCHONDRIAL"/>
    <property type="match status" value="1"/>
</dbReference>
<dbReference type="KEGG" id="pic:PICST_76772"/>
<feature type="domain" description="ABC transporter" evidence="9">
    <location>
        <begin position="330"/>
        <end position="570"/>
    </location>
</feature>
<organism evidence="11 12">
    <name type="scientific">Scheffersomyces stipitis (strain ATCC 58785 / CBS 6054 / NBRC 10063 / NRRL Y-11545)</name>
    <name type="common">Yeast</name>
    <name type="synonym">Pichia stipitis</name>
    <dbReference type="NCBI Taxonomy" id="322104"/>
    <lineage>
        <taxon>Eukaryota</taxon>
        <taxon>Fungi</taxon>
        <taxon>Dikarya</taxon>
        <taxon>Ascomycota</taxon>
        <taxon>Saccharomycotina</taxon>
        <taxon>Pichiomycetes</taxon>
        <taxon>Debaryomycetaceae</taxon>
        <taxon>Scheffersomyces</taxon>
    </lineage>
</organism>
<evidence type="ECO:0000256" key="3">
    <source>
        <dbReference type="ARBA" id="ARBA00022692"/>
    </source>
</evidence>
<reference evidence="11 12" key="1">
    <citation type="journal article" date="2007" name="Nat. Biotechnol.">
        <title>Genome sequence of the lignocellulose-bioconverting and xylose-fermenting yeast Pichia stipitis.</title>
        <authorList>
            <person name="Jeffries T.W."/>
            <person name="Grigoriev I.V."/>
            <person name="Grimwood J."/>
            <person name="Laplaza J.M."/>
            <person name="Aerts A."/>
            <person name="Salamov A."/>
            <person name="Schmutz J."/>
            <person name="Lindquist E."/>
            <person name="Dehal P."/>
            <person name="Shapiro H."/>
            <person name="Jin Y.S."/>
            <person name="Passoth V."/>
            <person name="Richardson P.M."/>
        </authorList>
    </citation>
    <scope>NUCLEOTIDE SEQUENCE [LARGE SCALE GENOMIC DNA]</scope>
    <source>
        <strain evidence="12">ATCC 58785 / CBS 6054 / NBRC 10063 / NRRL Y-11545</strain>
    </source>
</reference>
<dbReference type="Pfam" id="PF00005">
    <property type="entry name" value="ABC_tran"/>
    <property type="match status" value="1"/>
</dbReference>
<dbReference type="PROSITE" id="PS00211">
    <property type="entry name" value="ABC_TRANSPORTER_1"/>
    <property type="match status" value="1"/>
</dbReference>
<evidence type="ECO:0000259" key="10">
    <source>
        <dbReference type="PROSITE" id="PS50929"/>
    </source>
</evidence>
<dbReference type="SUPFAM" id="SSF52540">
    <property type="entry name" value="P-loop containing nucleoside triphosphate hydrolases"/>
    <property type="match status" value="1"/>
</dbReference>
<dbReference type="CDD" id="cd18573">
    <property type="entry name" value="ABC_6TM_ABCB10_like"/>
    <property type="match status" value="1"/>
</dbReference>
<dbReference type="OMA" id="MTWLGER"/>
<feature type="transmembrane region" description="Helical" evidence="8">
    <location>
        <begin position="237"/>
        <end position="262"/>
    </location>
</feature>
<dbReference type="GO" id="GO:0005743">
    <property type="term" value="C:mitochondrial inner membrane"/>
    <property type="evidence" value="ECO:0007669"/>
    <property type="project" value="EnsemblFungi"/>
</dbReference>
<feature type="domain" description="ABC transmembrane type-1" evidence="10">
    <location>
        <begin position="1"/>
        <end position="297"/>
    </location>
</feature>
<feature type="transmembrane region" description="Helical" evidence="8">
    <location>
        <begin position="154"/>
        <end position="172"/>
    </location>
</feature>
<dbReference type="Proteomes" id="UP000002258">
    <property type="component" value="Chromosome 3"/>
</dbReference>
<dbReference type="InterPro" id="IPR039421">
    <property type="entry name" value="Type_1_exporter"/>
</dbReference>
<dbReference type="Gene3D" id="1.20.1560.10">
    <property type="entry name" value="ABC transporter type 1, transmembrane domain"/>
    <property type="match status" value="1"/>
</dbReference>
<dbReference type="InterPro" id="IPR003439">
    <property type="entry name" value="ABC_transporter-like_ATP-bd"/>
</dbReference>
<evidence type="ECO:0000256" key="7">
    <source>
        <dbReference type="ARBA" id="ARBA00023136"/>
    </source>
</evidence>
<sequence>MSLPLFIGKIIDTAEVPTSENVSIEEVQVLGVSPNVPDLILGLEPYQFYIGLGVLFTVGAVANFGRSYLLRSVGEKLVARLRSRLFSKILAQDSYFFDIGPTKTGMKTGDLISRISSDTQIIAKTLSGNISDGARSLISGLVGLSMMCFVSWKLTLCMSMIFPPLIVMSWFYGRKIKALSRLIQENIGAMSKVTEEKLNGVKTIQAFSQQKMMVHDYNVEIKEIFNNSIREGKLAGIYYGFNGFLGNITMIGLLVVGAKLIGMGELTIGDLSSFMMYAVYTGSSVFGLGNFYTELMKGIGAADRIFELIDYKSNIPIHLGKKVDNLYGDINFQNINFIYPSRKDSTIFRDMNMSIKQGQNVCIVGPSGSGKSTISQLLLRFYDPQSGQVLVNGHNIQDLNLNFYRTKIGYVQQEPLLFSGTIKENILFGKEDATFEEIEQALRLSNSYAFVNNLPQGIETKIGASTSTQLSGGQRQRISLARTLIRRPKILILDEATSALDSISEEIVMRNLSHLNKEEGVTIISIAHRLSTIKNSERIVVLNQEGEIVEDGKFDSLISNPSSEFNKLLQSHSVE</sequence>
<dbReference type="InterPro" id="IPR027417">
    <property type="entry name" value="P-loop_NTPase"/>
</dbReference>
<comment type="subcellular location">
    <subcellularLocation>
        <location evidence="1">Membrane</location>
        <topology evidence="1">Multi-pass membrane protein</topology>
    </subcellularLocation>
</comment>
<dbReference type="HOGENOM" id="CLU_000604_84_3_1"/>
<dbReference type="OrthoDB" id="6500128at2759"/>
<evidence type="ECO:0000256" key="4">
    <source>
        <dbReference type="ARBA" id="ARBA00022741"/>
    </source>
</evidence>
<dbReference type="Pfam" id="PF00664">
    <property type="entry name" value="ABC_membrane"/>
    <property type="match status" value="1"/>
</dbReference>
<dbReference type="GO" id="GO:0005524">
    <property type="term" value="F:ATP binding"/>
    <property type="evidence" value="ECO:0007669"/>
    <property type="project" value="UniProtKB-KW"/>
</dbReference>
<dbReference type="InterPro" id="IPR011527">
    <property type="entry name" value="ABC1_TM_dom"/>
</dbReference>
<keyword evidence="7 8" id="KW-0472">Membrane</keyword>
<dbReference type="GO" id="GO:0016887">
    <property type="term" value="F:ATP hydrolysis activity"/>
    <property type="evidence" value="ECO:0007669"/>
    <property type="project" value="EnsemblFungi"/>
</dbReference>
<dbReference type="GO" id="GO:0090374">
    <property type="term" value="P:oligopeptide export from mitochondrion"/>
    <property type="evidence" value="ECO:0007669"/>
    <property type="project" value="EnsemblFungi"/>
</dbReference>
<feature type="transmembrane region" description="Helical" evidence="8">
    <location>
        <begin position="46"/>
        <end position="65"/>
    </location>
</feature>
<keyword evidence="2" id="KW-0813">Transport</keyword>
<dbReference type="AlphaFoldDB" id="A3LR17"/>
<dbReference type="FunFam" id="3.40.50.300:FF:001371">
    <property type="entry name" value="ABC transporter ATP-binding protein"/>
    <property type="match status" value="1"/>
</dbReference>
<dbReference type="PROSITE" id="PS50893">
    <property type="entry name" value="ABC_TRANSPORTER_2"/>
    <property type="match status" value="1"/>
</dbReference>
<dbReference type="GO" id="GO:0015421">
    <property type="term" value="F:ABC-type oligopeptide transporter activity"/>
    <property type="evidence" value="ECO:0007669"/>
    <property type="project" value="EnsemblFungi"/>
</dbReference>
<keyword evidence="4" id="KW-0547">Nucleotide-binding</keyword>
<dbReference type="SUPFAM" id="SSF90123">
    <property type="entry name" value="ABC transporter transmembrane region"/>
    <property type="match status" value="1"/>
</dbReference>
<dbReference type="Gene3D" id="3.40.50.300">
    <property type="entry name" value="P-loop containing nucleotide triphosphate hydrolases"/>
    <property type="match status" value="1"/>
</dbReference>
<dbReference type="InterPro" id="IPR036640">
    <property type="entry name" value="ABC1_TM_sf"/>
</dbReference>
<keyword evidence="5 11" id="KW-0067">ATP-binding</keyword>
<protein>
    <submittedName>
        <fullName evidence="11">ATP-binding cassette transporter family member</fullName>
    </submittedName>
</protein>
<proteinExistence type="predicted"/>
<evidence type="ECO:0000256" key="5">
    <source>
        <dbReference type="ARBA" id="ARBA00022840"/>
    </source>
</evidence>
<evidence type="ECO:0000256" key="8">
    <source>
        <dbReference type="SAM" id="Phobius"/>
    </source>
</evidence>
<dbReference type="PROSITE" id="PS50929">
    <property type="entry name" value="ABC_TM1F"/>
    <property type="match status" value="1"/>
</dbReference>
<dbReference type="EMBL" id="CP000497">
    <property type="protein sequence ID" value="ABN65308.2"/>
    <property type="molecule type" value="Genomic_DNA"/>
</dbReference>
<keyword evidence="3 8" id="KW-0812">Transmembrane</keyword>
<dbReference type="InParanoid" id="A3LR17"/>
<evidence type="ECO:0000259" key="9">
    <source>
        <dbReference type="PROSITE" id="PS50893"/>
    </source>
</evidence>
<evidence type="ECO:0000256" key="6">
    <source>
        <dbReference type="ARBA" id="ARBA00022989"/>
    </source>
</evidence>
<evidence type="ECO:0000313" key="11">
    <source>
        <dbReference type="EMBL" id="ABN65308.2"/>
    </source>
</evidence>
<dbReference type="PANTHER" id="PTHR43394:SF1">
    <property type="entry name" value="ATP-BINDING CASSETTE SUB-FAMILY B MEMBER 10, MITOCHONDRIAL"/>
    <property type="match status" value="1"/>
</dbReference>
<evidence type="ECO:0000256" key="2">
    <source>
        <dbReference type="ARBA" id="ARBA00022448"/>
    </source>
</evidence>
<evidence type="ECO:0000313" key="12">
    <source>
        <dbReference type="Proteomes" id="UP000002258"/>
    </source>
</evidence>
<name>A3LR17_PICST</name>
<dbReference type="eggNOG" id="KOG0058">
    <property type="taxonomic scope" value="Eukaryota"/>
</dbReference>
<gene>
    <name evidence="11" type="primary">MDL1</name>
    <name evidence="11" type="ORF">PICST_76772</name>
</gene>
<dbReference type="FunCoup" id="A3LR17">
    <property type="interactions" value="480"/>
</dbReference>
<evidence type="ECO:0000256" key="1">
    <source>
        <dbReference type="ARBA" id="ARBA00004141"/>
    </source>
</evidence>